<keyword evidence="1" id="KW-1133">Transmembrane helix</keyword>
<dbReference type="InterPro" id="IPR046623">
    <property type="entry name" value="DUF6536"/>
</dbReference>
<dbReference type="Proteomes" id="UP000770015">
    <property type="component" value="Unassembled WGS sequence"/>
</dbReference>
<organism evidence="3 4">
    <name type="scientific">Plectosphaerella plurivora</name>
    <dbReference type="NCBI Taxonomy" id="936078"/>
    <lineage>
        <taxon>Eukaryota</taxon>
        <taxon>Fungi</taxon>
        <taxon>Dikarya</taxon>
        <taxon>Ascomycota</taxon>
        <taxon>Pezizomycotina</taxon>
        <taxon>Sordariomycetes</taxon>
        <taxon>Hypocreomycetidae</taxon>
        <taxon>Glomerellales</taxon>
        <taxon>Plectosphaerellaceae</taxon>
        <taxon>Plectosphaerella</taxon>
    </lineage>
</organism>
<dbReference type="EMBL" id="JAGSXJ010000026">
    <property type="protein sequence ID" value="KAH6674003.1"/>
    <property type="molecule type" value="Genomic_DNA"/>
</dbReference>
<keyword evidence="1" id="KW-0812">Transmembrane</keyword>
<keyword evidence="4" id="KW-1185">Reference proteome</keyword>
<accession>A0A9P8V4P6</accession>
<evidence type="ECO:0000313" key="4">
    <source>
        <dbReference type="Proteomes" id="UP000770015"/>
    </source>
</evidence>
<gene>
    <name evidence="3" type="ORF">F5X68DRAFT_235657</name>
</gene>
<keyword evidence="1" id="KW-0472">Membrane</keyword>
<protein>
    <recommendedName>
        <fullName evidence="2">DUF6536 domain-containing protein</fullName>
    </recommendedName>
</protein>
<comment type="caution">
    <text evidence="3">The sequence shown here is derived from an EMBL/GenBank/DDBJ whole genome shotgun (WGS) entry which is preliminary data.</text>
</comment>
<dbReference type="AlphaFoldDB" id="A0A9P8V4P6"/>
<dbReference type="Pfam" id="PF20163">
    <property type="entry name" value="DUF6536"/>
    <property type="match status" value="1"/>
</dbReference>
<evidence type="ECO:0000256" key="1">
    <source>
        <dbReference type="SAM" id="Phobius"/>
    </source>
</evidence>
<feature type="transmembrane region" description="Helical" evidence="1">
    <location>
        <begin position="131"/>
        <end position="153"/>
    </location>
</feature>
<name>A0A9P8V4P6_9PEZI</name>
<proteinExistence type="predicted"/>
<feature type="transmembrane region" description="Helical" evidence="1">
    <location>
        <begin position="24"/>
        <end position="49"/>
    </location>
</feature>
<sequence length="400" mass="44398">MTPEPTVSRRRLSGLRLSGWRKTAAINTVVILVIFLGLAGSLAWALYLSGGLNRVLILYQGSCEKSRDINLVLHLGSNILSTGILASSNFFLQILTSPSREEIDLAHANSQSLDIGVQSLMNFSRLRKRKVITWILLVLGSLPLHVFANSVFFRTDDGRIDYHAIYATESFVHGGPYFRPGAALEPPLSYYSSNKGPTHYINEIVSKARKEAAGWERIDAKACAARYGDRKPLHDYRDVVMILDSNGWTIEDLWNPNSPRAGIRLPKADLNTLLSIQPGATLGSTFSVNSIRLPKFLSIQQRRDGSSTLLVALHPSKLSYQGQSLTEVEISTVFSDKVMLEFDDSIPSYRVLYCLSEPLRGNCKVAMSLSVLLIVVVTTLVKLSQLFQVYHGQNGFQEEP</sequence>
<dbReference type="PANTHER" id="PTHR35395:SF1">
    <property type="entry name" value="DUF6536 DOMAIN-CONTAINING PROTEIN"/>
    <property type="match status" value="1"/>
</dbReference>
<reference evidence="3" key="1">
    <citation type="journal article" date="2021" name="Nat. Commun.">
        <title>Genetic determinants of endophytism in the Arabidopsis root mycobiome.</title>
        <authorList>
            <person name="Mesny F."/>
            <person name="Miyauchi S."/>
            <person name="Thiergart T."/>
            <person name="Pickel B."/>
            <person name="Atanasova L."/>
            <person name="Karlsson M."/>
            <person name="Huettel B."/>
            <person name="Barry K.W."/>
            <person name="Haridas S."/>
            <person name="Chen C."/>
            <person name="Bauer D."/>
            <person name="Andreopoulos W."/>
            <person name="Pangilinan J."/>
            <person name="LaButti K."/>
            <person name="Riley R."/>
            <person name="Lipzen A."/>
            <person name="Clum A."/>
            <person name="Drula E."/>
            <person name="Henrissat B."/>
            <person name="Kohler A."/>
            <person name="Grigoriev I.V."/>
            <person name="Martin F.M."/>
            <person name="Hacquard S."/>
        </authorList>
    </citation>
    <scope>NUCLEOTIDE SEQUENCE</scope>
    <source>
        <strain evidence="3">MPI-SDFR-AT-0117</strain>
    </source>
</reference>
<dbReference type="OrthoDB" id="4850824at2759"/>
<evidence type="ECO:0000313" key="3">
    <source>
        <dbReference type="EMBL" id="KAH6674003.1"/>
    </source>
</evidence>
<dbReference type="PANTHER" id="PTHR35395">
    <property type="entry name" value="DUF6536 DOMAIN-CONTAINING PROTEIN"/>
    <property type="match status" value="1"/>
</dbReference>
<feature type="domain" description="DUF6536" evidence="2">
    <location>
        <begin position="20"/>
        <end position="172"/>
    </location>
</feature>
<evidence type="ECO:0000259" key="2">
    <source>
        <dbReference type="Pfam" id="PF20163"/>
    </source>
</evidence>
<feature type="transmembrane region" description="Helical" evidence="1">
    <location>
        <begin position="365"/>
        <end position="383"/>
    </location>
</feature>